<evidence type="ECO:0000256" key="1">
    <source>
        <dbReference type="SAM" id="MobiDB-lite"/>
    </source>
</evidence>
<evidence type="ECO:0000313" key="2">
    <source>
        <dbReference type="EMBL" id="KAB1270157.1"/>
    </source>
</evidence>
<gene>
    <name evidence="2" type="ORF">Cadr_000017618</name>
</gene>
<sequence length="152" mass="16007">MRTRKLAAKPGSKGSEPGLGMPGRDPSSQLSSLPALLPQASPQDGPWTPTVRVPRELPGIEHVCVPMWNASLCSELGPSKPTVCSGLMGDSTPGTTFGADMHGLVTLRCSDVSTACCPTILPYPVSPPPVESLWNFSKCLSTWLCGVPVHEL</sequence>
<dbReference type="Proteomes" id="UP000299084">
    <property type="component" value="Unassembled WGS sequence"/>
</dbReference>
<protein>
    <submittedName>
        <fullName evidence="2">Uncharacterized protein</fullName>
    </submittedName>
</protein>
<dbReference type="EMBL" id="JWIN03000012">
    <property type="protein sequence ID" value="KAB1270157.1"/>
    <property type="molecule type" value="Genomic_DNA"/>
</dbReference>
<feature type="region of interest" description="Disordered" evidence="1">
    <location>
        <begin position="1"/>
        <end position="51"/>
    </location>
</feature>
<name>A0A5N4DGC5_CAMDR</name>
<comment type="caution">
    <text evidence="2">The sequence shown here is derived from an EMBL/GenBank/DDBJ whole genome shotgun (WGS) entry which is preliminary data.</text>
</comment>
<dbReference type="AlphaFoldDB" id="A0A5N4DGC5"/>
<reference evidence="2 3" key="1">
    <citation type="journal article" date="2019" name="Mol. Ecol. Resour.">
        <title>Improving Illumina assemblies with Hi-C and long reads: an example with the North African dromedary.</title>
        <authorList>
            <person name="Elbers J.P."/>
            <person name="Rogers M.F."/>
            <person name="Perelman P.L."/>
            <person name="Proskuryakova A.A."/>
            <person name="Serdyukova N.A."/>
            <person name="Johnson W.E."/>
            <person name="Horin P."/>
            <person name="Corander J."/>
            <person name="Murphy D."/>
            <person name="Burger P.A."/>
        </authorList>
    </citation>
    <scope>NUCLEOTIDE SEQUENCE [LARGE SCALE GENOMIC DNA]</scope>
    <source>
        <strain evidence="2">Drom800</strain>
        <tissue evidence="2">Blood</tissue>
    </source>
</reference>
<proteinExistence type="predicted"/>
<accession>A0A5N4DGC5</accession>
<evidence type="ECO:0000313" key="3">
    <source>
        <dbReference type="Proteomes" id="UP000299084"/>
    </source>
</evidence>
<organism evidence="2 3">
    <name type="scientific">Camelus dromedarius</name>
    <name type="common">Dromedary</name>
    <name type="synonym">Arabian camel</name>
    <dbReference type="NCBI Taxonomy" id="9838"/>
    <lineage>
        <taxon>Eukaryota</taxon>
        <taxon>Metazoa</taxon>
        <taxon>Chordata</taxon>
        <taxon>Craniata</taxon>
        <taxon>Vertebrata</taxon>
        <taxon>Euteleostomi</taxon>
        <taxon>Mammalia</taxon>
        <taxon>Eutheria</taxon>
        <taxon>Laurasiatheria</taxon>
        <taxon>Artiodactyla</taxon>
        <taxon>Tylopoda</taxon>
        <taxon>Camelidae</taxon>
        <taxon>Camelus</taxon>
    </lineage>
</organism>
<keyword evidence="3" id="KW-1185">Reference proteome</keyword>
<feature type="compositionally biased region" description="Low complexity" evidence="1">
    <location>
        <begin position="26"/>
        <end position="43"/>
    </location>
</feature>